<dbReference type="Proteomes" id="UP001391051">
    <property type="component" value="Unassembled WGS sequence"/>
</dbReference>
<name>A0ABR1Q5H3_9PEZI</name>
<proteinExistence type="predicted"/>
<accession>A0ABR1Q5H3</accession>
<dbReference type="GeneID" id="92077976"/>
<protein>
    <submittedName>
        <fullName evidence="1">Uncharacterized protein</fullName>
    </submittedName>
</protein>
<keyword evidence="2" id="KW-1185">Reference proteome</keyword>
<comment type="caution">
    <text evidence="1">The sequence shown here is derived from an EMBL/GenBank/DDBJ whole genome shotgun (WGS) entry which is preliminary data.</text>
</comment>
<dbReference type="RefSeq" id="XP_066697312.1">
    <property type="nucleotide sequence ID" value="XM_066844914.1"/>
</dbReference>
<evidence type="ECO:0000313" key="1">
    <source>
        <dbReference type="EMBL" id="KAK7947806.1"/>
    </source>
</evidence>
<evidence type="ECO:0000313" key="2">
    <source>
        <dbReference type="Proteomes" id="UP001391051"/>
    </source>
</evidence>
<organism evidence="1 2">
    <name type="scientific">Apiospora aurea</name>
    <dbReference type="NCBI Taxonomy" id="335848"/>
    <lineage>
        <taxon>Eukaryota</taxon>
        <taxon>Fungi</taxon>
        <taxon>Dikarya</taxon>
        <taxon>Ascomycota</taxon>
        <taxon>Pezizomycotina</taxon>
        <taxon>Sordariomycetes</taxon>
        <taxon>Xylariomycetidae</taxon>
        <taxon>Amphisphaeriales</taxon>
        <taxon>Apiosporaceae</taxon>
        <taxon>Apiospora</taxon>
    </lineage>
</organism>
<sequence>MASQSHSLVPRLRLQLAKALESEFDGTAAFHTEPDSTRLTVHPKMHVNLSTMAAYLGYTCIRPIQRYLLSPRVVQVTRLLYPLLADPSDHKDLERVFAWFASSGSDAQFRAEFLRTTGHVLTCLKGIGTSGTKLKATDRKATALACLLVWAFGVLLSDESNSMSKPANKSNPAALMGTSLLDEDSHLFACMLDAVYSSVDRANEERASRGQTLEEAQAISIRLIPKYTWPAKDIQPKICHYPEFDEHEFEKYARIITLVRHCAQTIFEIAAESKDMDKHPPENGDIMYPDGETVLDKQKRVRFRDTYVFGPRQAIRLTHKPIWMQTADVEFLLVPTMGACVHGRADLLGECANPVPPVEGCLSEHSRIVGKVRGTVNFGKVSRLSEWVDELCVSLRFANPTSPRHLTSVAYCDGIFQGTSFEELAKVRHWWTPVYSSRPQDMAIPLSHIPWLDMKRDWSYVDVPRTVVVAHCPLPAQETESYPFWTGSYRFMQAHHLSTQGPNLAMTPVSPVVFPDDDVEDAESISEESDP</sequence>
<reference evidence="1 2" key="1">
    <citation type="submission" date="2023-01" db="EMBL/GenBank/DDBJ databases">
        <title>Analysis of 21 Apiospora genomes using comparative genomics revels a genus with tremendous synthesis potential of carbohydrate active enzymes and secondary metabolites.</title>
        <authorList>
            <person name="Sorensen T."/>
        </authorList>
    </citation>
    <scope>NUCLEOTIDE SEQUENCE [LARGE SCALE GENOMIC DNA]</scope>
    <source>
        <strain evidence="1 2">CBS 24483</strain>
    </source>
</reference>
<dbReference type="EMBL" id="JAQQWE010000006">
    <property type="protein sequence ID" value="KAK7947806.1"/>
    <property type="molecule type" value="Genomic_DNA"/>
</dbReference>
<gene>
    <name evidence="1" type="ORF">PG986_008692</name>
</gene>